<organism evidence="7 8">
    <name type="scientific">Sulfurospirillum deleyianum (strain ATCC 51133 / DSM 6946 / 5175)</name>
    <dbReference type="NCBI Taxonomy" id="525898"/>
    <lineage>
        <taxon>Bacteria</taxon>
        <taxon>Pseudomonadati</taxon>
        <taxon>Campylobacterota</taxon>
        <taxon>Epsilonproteobacteria</taxon>
        <taxon>Campylobacterales</taxon>
        <taxon>Sulfurospirillaceae</taxon>
        <taxon>Sulfurospirillum</taxon>
    </lineage>
</organism>
<dbReference type="EMBL" id="CP001816">
    <property type="protein sequence ID" value="ACZ11563.1"/>
    <property type="molecule type" value="Genomic_DNA"/>
</dbReference>
<dbReference type="NCBIfam" id="TIGR01704">
    <property type="entry name" value="MTA_SAH-Nsdase"/>
    <property type="match status" value="1"/>
</dbReference>
<dbReference type="InterPro" id="IPR010049">
    <property type="entry name" value="MTA_SAH_Nsdase"/>
</dbReference>
<dbReference type="NCBIfam" id="NF004079">
    <property type="entry name" value="PRK05584.1"/>
    <property type="match status" value="1"/>
</dbReference>
<dbReference type="GO" id="GO:0009164">
    <property type="term" value="P:nucleoside catabolic process"/>
    <property type="evidence" value="ECO:0007669"/>
    <property type="project" value="InterPro"/>
</dbReference>
<dbReference type="eggNOG" id="COG0775">
    <property type="taxonomic scope" value="Bacteria"/>
</dbReference>
<feature type="domain" description="Nucleoside phosphorylase" evidence="6">
    <location>
        <begin position="2"/>
        <end position="225"/>
    </location>
</feature>
<evidence type="ECO:0000259" key="6">
    <source>
        <dbReference type="Pfam" id="PF01048"/>
    </source>
</evidence>
<evidence type="ECO:0000256" key="5">
    <source>
        <dbReference type="ARBA" id="ARBA00023167"/>
    </source>
</evidence>
<dbReference type="InterPro" id="IPR035994">
    <property type="entry name" value="Nucleoside_phosphorylase_sf"/>
</dbReference>
<evidence type="ECO:0000256" key="3">
    <source>
        <dbReference type="ARBA" id="ARBA00022605"/>
    </source>
</evidence>
<name>D1AZU6_SULD5</name>
<reference evidence="7 8" key="2">
    <citation type="journal article" date="2010" name="Stand. Genomic Sci.">
        <title>Complete genome sequence of Sulfurospirillum deleyianum type strain (5175).</title>
        <authorList>
            <person name="Sikorski J."/>
            <person name="Lapidus A."/>
            <person name="Copeland A."/>
            <person name="Glavina Del Rio T."/>
            <person name="Nolan M."/>
            <person name="Lucas S."/>
            <person name="Chen F."/>
            <person name="Tice H."/>
            <person name="Cheng J.F."/>
            <person name="Saunders E."/>
            <person name="Bruce D."/>
            <person name="Goodwin L."/>
            <person name="Pitluck S."/>
            <person name="Ovchinnikova G."/>
            <person name="Pati A."/>
            <person name="Ivanova N."/>
            <person name="Mavromatis K."/>
            <person name="Chen A."/>
            <person name="Palaniappan K."/>
            <person name="Chain P."/>
            <person name="Land M."/>
            <person name="Hauser L."/>
            <person name="Chang Y.J."/>
            <person name="Jeffries C.D."/>
            <person name="Brettin T."/>
            <person name="Detter J.C."/>
            <person name="Han C."/>
            <person name="Rohde M."/>
            <person name="Lang E."/>
            <person name="Spring S."/>
            <person name="Goker M."/>
            <person name="Bristow J."/>
            <person name="Eisen J.A."/>
            <person name="Markowitz V."/>
            <person name="Hugenholtz P."/>
            <person name="Kyrpides N.C."/>
            <person name="Klenk H.P."/>
        </authorList>
    </citation>
    <scope>NUCLEOTIDE SEQUENCE [LARGE SCALE GENOMIC DNA]</scope>
    <source>
        <strain evidence="8">ATCC 51133 / DSM 6946 / 5175</strain>
    </source>
</reference>
<dbReference type="SUPFAM" id="SSF53167">
    <property type="entry name" value="Purine and uridine phosphorylases"/>
    <property type="match status" value="1"/>
</dbReference>
<evidence type="ECO:0000313" key="8">
    <source>
        <dbReference type="Proteomes" id="UP000002222"/>
    </source>
</evidence>
<sequence length="231" mass="24901">MKIAIMGAMVEEITPLLDFFGTYETLEFAKNRYYTTTYKGMELVIAYSKIGKVNASLTATTLIEKFGAEQLLFSGVAGALNPNLRIGDVLVATALAQHDLDITAFGHPHGYVPEGSVYVDTDASLRALAHKVAKAQNIILQEGIIATGDQFICDGVKKEWIHTTFKADATEMEGASVAVVCDALKIPFCVLRAISDAADMDAGFSFDEFLVSSAKESAQFIIAMLDELADA</sequence>
<dbReference type="PANTHER" id="PTHR46832:SF1">
    <property type="entry name" value="5'-METHYLTHIOADENOSINE_S-ADENOSYLHOMOCYSTEINE NUCLEOSIDASE"/>
    <property type="match status" value="1"/>
</dbReference>
<dbReference type="OrthoDB" id="9792278at2"/>
<keyword evidence="5" id="KW-0486">Methionine biosynthesis</keyword>
<keyword evidence="4 7" id="KW-0378">Hydrolase</keyword>
<dbReference type="HOGENOM" id="CLU_031248_2_0_7"/>
<dbReference type="KEGG" id="sdl:Sdel_0526"/>
<dbReference type="Proteomes" id="UP000002222">
    <property type="component" value="Chromosome"/>
</dbReference>
<dbReference type="InterPro" id="IPR000845">
    <property type="entry name" value="Nucleoside_phosphorylase_d"/>
</dbReference>
<evidence type="ECO:0000256" key="2">
    <source>
        <dbReference type="ARBA" id="ARBA00011974"/>
    </source>
</evidence>
<protein>
    <recommendedName>
        <fullName evidence="2">adenosylhomocysteine nucleosidase</fullName>
        <ecNumber evidence="2">3.2.2.9</ecNumber>
    </recommendedName>
</protein>
<dbReference type="STRING" id="525898.Sdel_0526"/>
<dbReference type="GO" id="GO:0008930">
    <property type="term" value="F:methylthioadenosine nucleosidase activity"/>
    <property type="evidence" value="ECO:0007669"/>
    <property type="project" value="InterPro"/>
</dbReference>
<dbReference type="Gene3D" id="3.40.50.1580">
    <property type="entry name" value="Nucleoside phosphorylase domain"/>
    <property type="match status" value="1"/>
</dbReference>
<dbReference type="GO" id="GO:0005829">
    <property type="term" value="C:cytosol"/>
    <property type="evidence" value="ECO:0007669"/>
    <property type="project" value="TreeGrafter"/>
</dbReference>
<proteinExistence type="predicted"/>
<dbReference type="Pfam" id="PF01048">
    <property type="entry name" value="PNP_UDP_1"/>
    <property type="match status" value="1"/>
</dbReference>
<dbReference type="AlphaFoldDB" id="D1AZU6"/>
<keyword evidence="8" id="KW-1185">Reference proteome</keyword>
<dbReference type="RefSeq" id="WP_012856329.1">
    <property type="nucleotide sequence ID" value="NC_013512.1"/>
</dbReference>
<evidence type="ECO:0000256" key="4">
    <source>
        <dbReference type="ARBA" id="ARBA00022801"/>
    </source>
</evidence>
<dbReference type="GO" id="GO:0019509">
    <property type="term" value="P:L-methionine salvage from methylthioadenosine"/>
    <property type="evidence" value="ECO:0007669"/>
    <property type="project" value="UniProtKB-UniPathway"/>
</dbReference>
<dbReference type="CDD" id="cd09008">
    <property type="entry name" value="MTAN"/>
    <property type="match status" value="1"/>
</dbReference>
<comment type="pathway">
    <text evidence="1">Amino-acid biosynthesis; L-methionine biosynthesis via salvage pathway; S-methyl-5-thio-alpha-D-ribose 1-phosphate from S-methyl-5'-thioadenosine (hydrolase route): step 1/2.</text>
</comment>
<dbReference type="PANTHER" id="PTHR46832">
    <property type="entry name" value="5'-METHYLTHIOADENOSINE/S-ADENOSYLHOMOCYSTEINE NUCLEOSIDASE"/>
    <property type="match status" value="1"/>
</dbReference>
<accession>D1AZU6</accession>
<keyword evidence="7" id="KW-0326">Glycosidase</keyword>
<evidence type="ECO:0000313" key="7">
    <source>
        <dbReference type="EMBL" id="ACZ11563.1"/>
    </source>
</evidence>
<dbReference type="EC" id="3.2.2.9" evidence="2"/>
<dbReference type="GO" id="GO:0008782">
    <property type="term" value="F:adenosylhomocysteine nucleosidase activity"/>
    <property type="evidence" value="ECO:0007669"/>
    <property type="project" value="UniProtKB-EC"/>
</dbReference>
<dbReference type="GO" id="GO:0019284">
    <property type="term" value="P:L-methionine salvage from S-adenosylmethionine"/>
    <property type="evidence" value="ECO:0007669"/>
    <property type="project" value="TreeGrafter"/>
</dbReference>
<keyword evidence="3" id="KW-0028">Amino-acid biosynthesis</keyword>
<reference evidence="8" key="1">
    <citation type="submission" date="2009-11" db="EMBL/GenBank/DDBJ databases">
        <title>The complete genome of Sulfurospirillum deleyianum DSM 6946.</title>
        <authorList>
            <consortium name="US DOE Joint Genome Institute (JGI-PGF)"/>
            <person name="Lucas S."/>
            <person name="Copeland A."/>
            <person name="Lapidus A."/>
            <person name="Glavina del Rio T."/>
            <person name="Dalin E."/>
            <person name="Tice H."/>
            <person name="Bruce D."/>
            <person name="Goodwin L."/>
            <person name="Pitluck S."/>
            <person name="Kyrpides N."/>
            <person name="Mavromatis K."/>
            <person name="Ivanova N."/>
            <person name="Ovchinnikova G."/>
            <person name="Munk A.C."/>
            <person name="Lu M."/>
            <person name="Brettin T."/>
            <person name="Detter J.C."/>
            <person name="Han C."/>
            <person name="Tapia R."/>
            <person name="Larimer F."/>
            <person name="Land M."/>
            <person name="Hauser L."/>
            <person name="Markowitz V."/>
            <person name="Cheng J.F."/>
            <person name="Hugenholtz P."/>
            <person name="Woyke T."/>
            <person name="Wu D."/>
            <person name="Aumann P."/>
            <person name="Schneider S."/>
            <person name="Lang E."/>
            <person name="Spring S."/>
            <person name="Klenk H.P."/>
            <person name="Eisen J.A."/>
        </authorList>
    </citation>
    <scope>NUCLEOTIDE SEQUENCE [LARGE SCALE GENOMIC DNA]</scope>
    <source>
        <strain evidence="8">ATCC 51133 / DSM 6946 / 5175</strain>
    </source>
</reference>
<dbReference type="UniPathway" id="UPA00904">
    <property type="reaction ID" value="UER00871"/>
</dbReference>
<evidence type="ECO:0000256" key="1">
    <source>
        <dbReference type="ARBA" id="ARBA00004945"/>
    </source>
</evidence>
<gene>
    <name evidence="7" type="ordered locus">Sdel_0526</name>
</gene>